<protein>
    <recommendedName>
        <fullName evidence="4">HTH La-type RNA-binding domain-containing protein</fullName>
    </recommendedName>
</protein>
<accession>A0A922ECD7</accession>
<feature type="compositionally biased region" description="Low complexity" evidence="3">
    <location>
        <begin position="173"/>
        <end position="184"/>
    </location>
</feature>
<keyword evidence="1 2" id="KW-0694">RNA-binding</keyword>
<dbReference type="SMART" id="SM00715">
    <property type="entry name" value="LA"/>
    <property type="match status" value="1"/>
</dbReference>
<proteinExistence type="predicted"/>
<dbReference type="GO" id="GO:0003723">
    <property type="term" value="F:RNA binding"/>
    <property type="evidence" value="ECO:0007669"/>
    <property type="project" value="UniProtKB-UniRule"/>
</dbReference>
<feature type="compositionally biased region" description="Low complexity" evidence="3">
    <location>
        <begin position="48"/>
        <end position="64"/>
    </location>
</feature>
<feature type="region of interest" description="Disordered" evidence="3">
    <location>
        <begin position="503"/>
        <end position="549"/>
    </location>
</feature>
<evidence type="ECO:0000256" key="3">
    <source>
        <dbReference type="SAM" id="MobiDB-lite"/>
    </source>
</evidence>
<dbReference type="AlphaFoldDB" id="A0A922ECD7"/>
<dbReference type="Pfam" id="PF05383">
    <property type="entry name" value="La"/>
    <property type="match status" value="1"/>
</dbReference>
<feature type="compositionally biased region" description="Basic and acidic residues" evidence="3">
    <location>
        <begin position="300"/>
        <end position="314"/>
    </location>
</feature>
<reference evidence="5" key="1">
    <citation type="submission" date="2021-01" db="EMBL/GenBank/DDBJ databases">
        <authorList>
            <person name="Lovell J.T."/>
            <person name="Bentley N."/>
            <person name="Bhattarai G."/>
            <person name="Jenkins J.W."/>
            <person name="Sreedasyam A."/>
            <person name="Alarcon Y."/>
            <person name="Bock C."/>
            <person name="Boston L."/>
            <person name="Carlson J."/>
            <person name="Cervantes K."/>
            <person name="Clermont K."/>
            <person name="Krom N."/>
            <person name="Kubenka K."/>
            <person name="Mamidi S."/>
            <person name="Mattison C."/>
            <person name="Monteros M."/>
            <person name="Pisani C."/>
            <person name="Plott C."/>
            <person name="Rajasekar S."/>
            <person name="Rhein H.S."/>
            <person name="Rohla C."/>
            <person name="Song M."/>
            <person name="Hilaire R.S."/>
            <person name="Shu S."/>
            <person name="Wells L."/>
            <person name="Wang X."/>
            <person name="Webber J."/>
            <person name="Heerema R.J."/>
            <person name="Klein P."/>
            <person name="Conner P."/>
            <person name="Grauke L."/>
            <person name="Grimwood J."/>
            <person name="Schmutz J."/>
            <person name="Randall J.J."/>
        </authorList>
    </citation>
    <scope>NUCLEOTIDE SEQUENCE</scope>
    <source>
        <tissue evidence="5">Leaf</tissue>
    </source>
</reference>
<feature type="region of interest" description="Disordered" evidence="3">
    <location>
        <begin position="261"/>
        <end position="314"/>
    </location>
</feature>
<feature type="compositionally biased region" description="Polar residues" evidence="3">
    <location>
        <begin position="527"/>
        <end position="549"/>
    </location>
</feature>
<feature type="region of interest" description="Disordered" evidence="3">
    <location>
        <begin position="156"/>
        <end position="228"/>
    </location>
</feature>
<name>A0A922ECD7_CARIL</name>
<gene>
    <name evidence="5" type="ORF">I3842_08G070100</name>
</gene>
<organism evidence="5 6">
    <name type="scientific">Carya illinoinensis</name>
    <name type="common">Pecan</name>
    <dbReference type="NCBI Taxonomy" id="32201"/>
    <lineage>
        <taxon>Eukaryota</taxon>
        <taxon>Viridiplantae</taxon>
        <taxon>Streptophyta</taxon>
        <taxon>Embryophyta</taxon>
        <taxon>Tracheophyta</taxon>
        <taxon>Spermatophyta</taxon>
        <taxon>Magnoliopsida</taxon>
        <taxon>eudicotyledons</taxon>
        <taxon>Gunneridae</taxon>
        <taxon>Pentapetalae</taxon>
        <taxon>rosids</taxon>
        <taxon>fabids</taxon>
        <taxon>Fagales</taxon>
        <taxon>Juglandaceae</taxon>
        <taxon>Carya</taxon>
    </lineage>
</organism>
<feature type="compositionally biased region" description="Low complexity" evidence="3">
    <location>
        <begin position="72"/>
        <end position="81"/>
    </location>
</feature>
<feature type="compositionally biased region" description="Polar residues" evidence="3">
    <location>
        <begin position="1"/>
        <end position="10"/>
    </location>
</feature>
<evidence type="ECO:0000256" key="1">
    <source>
        <dbReference type="ARBA" id="ARBA00022884"/>
    </source>
</evidence>
<dbReference type="EMBL" id="CM031832">
    <property type="protein sequence ID" value="KAG6699510.1"/>
    <property type="molecule type" value="Genomic_DNA"/>
</dbReference>
<feature type="compositionally biased region" description="Pro residues" evidence="3">
    <location>
        <begin position="213"/>
        <end position="228"/>
    </location>
</feature>
<dbReference type="InterPro" id="IPR006630">
    <property type="entry name" value="La_HTH"/>
</dbReference>
<dbReference type="InterPro" id="IPR045180">
    <property type="entry name" value="La_dom_prot"/>
</dbReference>
<dbReference type="PROSITE" id="PS50961">
    <property type="entry name" value="HTH_LA"/>
    <property type="match status" value="1"/>
</dbReference>
<feature type="region of interest" description="Disordered" evidence="3">
    <location>
        <begin position="1"/>
        <end position="35"/>
    </location>
</feature>
<dbReference type="CDD" id="cd07323">
    <property type="entry name" value="LAM"/>
    <property type="match status" value="1"/>
</dbReference>
<dbReference type="PANTHER" id="PTHR22792">
    <property type="entry name" value="LUPUS LA PROTEIN-RELATED"/>
    <property type="match status" value="1"/>
</dbReference>
<dbReference type="Proteomes" id="UP000811246">
    <property type="component" value="Chromosome 8"/>
</dbReference>
<feature type="compositionally biased region" description="Polar residues" evidence="3">
    <location>
        <begin position="21"/>
        <end position="35"/>
    </location>
</feature>
<evidence type="ECO:0000313" key="5">
    <source>
        <dbReference type="EMBL" id="KAG6699510.1"/>
    </source>
</evidence>
<feature type="compositionally biased region" description="Gly residues" evidence="3">
    <location>
        <begin position="197"/>
        <end position="207"/>
    </location>
</feature>
<feature type="domain" description="HTH La-type RNA-binding" evidence="4">
    <location>
        <begin position="381"/>
        <end position="470"/>
    </location>
</feature>
<comment type="caution">
    <text evidence="5">The sequence shown here is derived from an EMBL/GenBank/DDBJ whole genome shotgun (WGS) entry which is preliminary data.</text>
</comment>
<evidence type="ECO:0000256" key="2">
    <source>
        <dbReference type="PROSITE-ProRule" id="PRU00332"/>
    </source>
</evidence>
<sequence length="549" mass="59535">MATTADSPSTPAVPAGRAGENINSPQFRRKNLQSPWTQVVRGEVLESLSAVHSSPSSSSLSTASQPEQTPFSDCSPPKTDSPSPPPLDICSAGEVSDVNNGNVARQTKLAWNKLSNGVLEVGSVMDAVSWPALSESTKALPKSSVDSSSKIVTDASFSTSQGPVIPESPQKQATNNANPNSTTNHIFPVRQRSMKRGSGGNNRGGSTRGAFTHPPPSPPPPPPPFPVFPIAPNGYPNLVPGVADPSHREFPYRSSHWETRPAGGYVSPSHSANGHRNTFRRGNFGPHQRGDGTYHNNHGGRRDHDRGNYGNVRDVHLQPHRAPPRGFVRPTQPNAAAFVNPPMVRPFVNPMGFPEFYYIPPVSMEPYRPFIPHPLPLLMPVAEPPPLPALLVHQINYYFGDNNLVTDDFLRSHMDDQGWVPISLIASFPRVKKLSTNIKYILDSLKASTIVEVQDDKVRKRNDWKKWIPASALLPSDSGSASPNNSSHDRLVTSFQKITVEGVDTNQSGVTGKADPNSEPVTGRCLTDSTGESQIPNGEVTQNIYTEQN</sequence>
<feature type="region of interest" description="Disordered" evidence="3">
    <location>
        <begin position="48"/>
        <end position="101"/>
    </location>
</feature>
<evidence type="ECO:0000313" key="6">
    <source>
        <dbReference type="Proteomes" id="UP000811246"/>
    </source>
</evidence>
<evidence type="ECO:0000259" key="4">
    <source>
        <dbReference type="PROSITE" id="PS50961"/>
    </source>
</evidence>
<dbReference type="PANTHER" id="PTHR22792:SF155">
    <property type="entry name" value="LA-RELATED PROTEIN 1C-LIKE"/>
    <property type="match status" value="1"/>
</dbReference>